<protein>
    <submittedName>
        <fullName evidence="1">Uncharacterized protein</fullName>
    </submittedName>
</protein>
<accession>A0ACC1MBI2</accession>
<sequence length="81" mass="8801">MSSTSQISLDPALLVATMALVMVILIYLGKDTNGRERSPDHLAPAGRSIHASERDALFESTSRRCVIVQILSAFKKLMPSS</sequence>
<reference evidence="1" key="1">
    <citation type="submission" date="2022-08" db="EMBL/GenBank/DDBJ databases">
        <title>Genome Sequence of Pycnoporus sanguineus.</title>
        <authorList>
            <person name="Buettner E."/>
        </authorList>
    </citation>
    <scope>NUCLEOTIDE SEQUENCE</scope>
    <source>
        <strain evidence="1">CG-C14</strain>
    </source>
</reference>
<dbReference type="EMBL" id="JANSHE010007900">
    <property type="protein sequence ID" value="KAJ2955420.1"/>
    <property type="molecule type" value="Genomic_DNA"/>
</dbReference>
<evidence type="ECO:0000313" key="1">
    <source>
        <dbReference type="EMBL" id="KAJ2955420.1"/>
    </source>
</evidence>
<name>A0ACC1MBI2_9APHY</name>
<comment type="caution">
    <text evidence="1">The sequence shown here is derived from an EMBL/GenBank/DDBJ whole genome shotgun (WGS) entry which is preliminary data.</text>
</comment>
<gene>
    <name evidence="1" type="ORF">NUW54_g14738</name>
</gene>
<dbReference type="Proteomes" id="UP001144978">
    <property type="component" value="Unassembled WGS sequence"/>
</dbReference>
<evidence type="ECO:0000313" key="2">
    <source>
        <dbReference type="Proteomes" id="UP001144978"/>
    </source>
</evidence>
<keyword evidence="2" id="KW-1185">Reference proteome</keyword>
<proteinExistence type="predicted"/>
<organism evidence="1 2">
    <name type="scientific">Trametes sanguinea</name>
    <dbReference type="NCBI Taxonomy" id="158606"/>
    <lineage>
        <taxon>Eukaryota</taxon>
        <taxon>Fungi</taxon>
        <taxon>Dikarya</taxon>
        <taxon>Basidiomycota</taxon>
        <taxon>Agaricomycotina</taxon>
        <taxon>Agaricomycetes</taxon>
        <taxon>Polyporales</taxon>
        <taxon>Polyporaceae</taxon>
        <taxon>Trametes</taxon>
    </lineage>
</organism>